<evidence type="ECO:0000256" key="11">
    <source>
        <dbReference type="RuleBase" id="RU003783"/>
    </source>
</evidence>
<reference evidence="14 15" key="1">
    <citation type="submission" date="2020-05" db="EMBL/GenBank/DDBJ databases">
        <title>Actinomyces sp. zg-325.</title>
        <authorList>
            <person name="Yang C."/>
        </authorList>
    </citation>
    <scope>NUCLEOTIDE SEQUENCE [LARGE SCALE GENOMIC DNA]</scope>
    <source>
        <strain evidence="15">zg-325</strain>
    </source>
</reference>
<dbReference type="InterPro" id="IPR027417">
    <property type="entry name" value="P-loop_NTPase"/>
</dbReference>
<dbReference type="SUPFAM" id="SSF52540">
    <property type="entry name" value="P-loop containing nucleoside triphosphate hydrolases"/>
    <property type="match status" value="1"/>
</dbReference>
<keyword evidence="6 10" id="KW-0547">Nucleotide-binding</keyword>
<sequence length="334" mass="35256">MRPTVALTRIAVVGPTATGKSELALDLADALGGGPASSEILGADASQLYRGMDVGTAKLPLAERRGYPHHQIDVLDVAQEASVAAYQRHARADLAAIEARGGRALIVGGSGLYVRAVTDALDFPGTDPTVRASLEERARAEGARALWEELAGADPLSAQRIDEGDTRRIVRALEVLAVTGRPFSATLPRYEDVAPTVHLALRPPREALSARINARAAAMFRPVAGPGIIEETRGLISAGLREGPTARRAIGYAQALAVIDGGISVEEAVAATAADTRRLASRQLKWFRRDPRIHWIDMHLTPDGAVPDGERQRVLDVALGLVGAADSGQPQPVA</sequence>
<dbReference type="NCBIfam" id="TIGR00174">
    <property type="entry name" value="miaA"/>
    <property type="match status" value="1"/>
</dbReference>
<dbReference type="HAMAP" id="MF_00185">
    <property type="entry name" value="IPP_trans"/>
    <property type="match status" value="1"/>
</dbReference>
<evidence type="ECO:0000256" key="6">
    <source>
        <dbReference type="ARBA" id="ARBA00022741"/>
    </source>
</evidence>
<gene>
    <name evidence="10 14" type="primary">miaA</name>
    <name evidence="14" type="ORF">HPC72_06655</name>
</gene>
<keyword evidence="7 10" id="KW-0067">ATP-binding</keyword>
<evidence type="ECO:0000256" key="8">
    <source>
        <dbReference type="ARBA" id="ARBA00022842"/>
    </source>
</evidence>
<evidence type="ECO:0000313" key="14">
    <source>
        <dbReference type="EMBL" id="QKD79954.1"/>
    </source>
</evidence>
<comment type="caution">
    <text evidence="10">Lacks conserved residue(s) required for the propagation of feature annotation.</text>
</comment>
<dbReference type="Proteomes" id="UP000504752">
    <property type="component" value="Chromosome"/>
</dbReference>
<protein>
    <recommendedName>
        <fullName evidence="10">tRNA dimethylallyltransferase</fullName>
        <ecNumber evidence="10">2.5.1.75</ecNumber>
    </recommendedName>
    <alternativeName>
        <fullName evidence="10">Dimethylallyl diphosphate:tRNA dimethylallyltransferase</fullName>
        <shortName evidence="10">DMAPP:tRNA dimethylallyltransferase</shortName>
        <shortName evidence="10">DMATase</shortName>
    </alternativeName>
    <alternativeName>
        <fullName evidence="10">Isopentenyl-diphosphate:tRNA isopentenyltransferase</fullName>
        <shortName evidence="10">IPP transferase</shortName>
        <shortName evidence="10">IPPT</shortName>
        <shortName evidence="10">IPTase</shortName>
    </alternativeName>
</protein>
<feature type="binding site" evidence="10">
    <location>
        <begin position="14"/>
        <end position="21"/>
    </location>
    <ligand>
        <name>ATP</name>
        <dbReference type="ChEBI" id="CHEBI:30616"/>
    </ligand>
</feature>
<keyword evidence="5 10" id="KW-0819">tRNA processing</keyword>
<dbReference type="FunFam" id="1.10.20.140:FF:000001">
    <property type="entry name" value="tRNA dimethylallyltransferase"/>
    <property type="match status" value="1"/>
</dbReference>
<evidence type="ECO:0000256" key="9">
    <source>
        <dbReference type="ARBA" id="ARBA00049563"/>
    </source>
</evidence>
<name>A0A6M8B0A6_9ACTO</name>
<dbReference type="InterPro" id="IPR018022">
    <property type="entry name" value="IPT"/>
</dbReference>
<dbReference type="GO" id="GO:0052381">
    <property type="term" value="F:tRNA dimethylallyltransferase activity"/>
    <property type="evidence" value="ECO:0007669"/>
    <property type="project" value="UniProtKB-UniRule"/>
</dbReference>
<feature type="site" description="Interaction with substrate tRNA" evidence="10">
    <location>
        <position position="131"/>
    </location>
</feature>
<comment type="subunit">
    <text evidence="10">Monomer.</text>
</comment>
<dbReference type="GO" id="GO:0006400">
    <property type="term" value="P:tRNA modification"/>
    <property type="evidence" value="ECO:0007669"/>
    <property type="project" value="TreeGrafter"/>
</dbReference>
<dbReference type="KEGG" id="amam:HPC72_06655"/>
<evidence type="ECO:0000256" key="12">
    <source>
        <dbReference type="RuleBase" id="RU003784"/>
    </source>
</evidence>
<keyword evidence="8 10" id="KW-0460">Magnesium</keyword>
<comment type="catalytic activity">
    <reaction evidence="9 10 11">
        <text>adenosine(37) in tRNA + dimethylallyl diphosphate = N(6)-dimethylallyladenosine(37) in tRNA + diphosphate</text>
        <dbReference type="Rhea" id="RHEA:26482"/>
        <dbReference type="Rhea" id="RHEA-COMP:10162"/>
        <dbReference type="Rhea" id="RHEA-COMP:10375"/>
        <dbReference type="ChEBI" id="CHEBI:33019"/>
        <dbReference type="ChEBI" id="CHEBI:57623"/>
        <dbReference type="ChEBI" id="CHEBI:74411"/>
        <dbReference type="ChEBI" id="CHEBI:74415"/>
        <dbReference type="EC" id="2.5.1.75"/>
    </reaction>
</comment>
<dbReference type="EC" id="2.5.1.75" evidence="10"/>
<feature type="site" description="Interaction with substrate tRNA" evidence="10">
    <location>
        <position position="110"/>
    </location>
</feature>
<keyword evidence="15" id="KW-1185">Reference proteome</keyword>
<dbReference type="PANTHER" id="PTHR11088:SF60">
    <property type="entry name" value="TRNA DIMETHYLALLYLTRANSFERASE"/>
    <property type="match status" value="1"/>
</dbReference>
<evidence type="ECO:0000256" key="5">
    <source>
        <dbReference type="ARBA" id="ARBA00022694"/>
    </source>
</evidence>
<comment type="similarity">
    <text evidence="3 10 13">Belongs to the IPP transferase family.</text>
</comment>
<dbReference type="Gene3D" id="3.40.50.300">
    <property type="entry name" value="P-loop containing nucleotide triphosphate hydrolases"/>
    <property type="match status" value="1"/>
</dbReference>
<dbReference type="PANTHER" id="PTHR11088">
    <property type="entry name" value="TRNA DIMETHYLALLYLTRANSFERASE"/>
    <property type="match status" value="1"/>
</dbReference>
<evidence type="ECO:0000256" key="4">
    <source>
        <dbReference type="ARBA" id="ARBA00022679"/>
    </source>
</evidence>
<dbReference type="AlphaFoldDB" id="A0A6M8B0A6"/>
<feature type="binding site" evidence="10">
    <location>
        <begin position="16"/>
        <end position="21"/>
    </location>
    <ligand>
        <name>substrate</name>
    </ligand>
</feature>
<keyword evidence="4 10" id="KW-0808">Transferase</keyword>
<dbReference type="InterPro" id="IPR039657">
    <property type="entry name" value="Dimethylallyltransferase"/>
</dbReference>
<organism evidence="14 15">
    <name type="scientific">Actinomyces marmotae</name>
    <dbReference type="NCBI Taxonomy" id="2737173"/>
    <lineage>
        <taxon>Bacteria</taxon>
        <taxon>Bacillati</taxon>
        <taxon>Actinomycetota</taxon>
        <taxon>Actinomycetes</taxon>
        <taxon>Actinomycetales</taxon>
        <taxon>Actinomycetaceae</taxon>
        <taxon>Actinomyces</taxon>
    </lineage>
</organism>
<evidence type="ECO:0000256" key="2">
    <source>
        <dbReference type="ARBA" id="ARBA00003213"/>
    </source>
</evidence>
<evidence type="ECO:0000256" key="7">
    <source>
        <dbReference type="ARBA" id="ARBA00022840"/>
    </source>
</evidence>
<evidence type="ECO:0000256" key="1">
    <source>
        <dbReference type="ARBA" id="ARBA00001946"/>
    </source>
</evidence>
<evidence type="ECO:0000256" key="13">
    <source>
        <dbReference type="RuleBase" id="RU003785"/>
    </source>
</evidence>
<accession>A0A6M8B0A6</accession>
<comment type="function">
    <text evidence="2 10 12">Catalyzes the transfer of a dimethylallyl group onto the adenine at position 37 in tRNAs that read codons beginning with uridine, leading to the formation of N6-(dimethylallyl)adenosine (i(6)A).</text>
</comment>
<dbReference type="GO" id="GO:0005524">
    <property type="term" value="F:ATP binding"/>
    <property type="evidence" value="ECO:0007669"/>
    <property type="project" value="UniProtKB-UniRule"/>
</dbReference>
<evidence type="ECO:0000313" key="15">
    <source>
        <dbReference type="Proteomes" id="UP000504752"/>
    </source>
</evidence>
<comment type="cofactor">
    <cofactor evidence="1 10">
        <name>Mg(2+)</name>
        <dbReference type="ChEBI" id="CHEBI:18420"/>
    </cofactor>
</comment>
<dbReference type="Gene3D" id="1.10.20.140">
    <property type="match status" value="1"/>
</dbReference>
<evidence type="ECO:0000256" key="10">
    <source>
        <dbReference type="HAMAP-Rule" id="MF_00185"/>
    </source>
</evidence>
<dbReference type="EMBL" id="CP053642">
    <property type="protein sequence ID" value="QKD79954.1"/>
    <property type="molecule type" value="Genomic_DNA"/>
</dbReference>
<dbReference type="Pfam" id="PF01715">
    <property type="entry name" value="IPPT"/>
    <property type="match status" value="1"/>
</dbReference>
<evidence type="ECO:0000256" key="3">
    <source>
        <dbReference type="ARBA" id="ARBA00005842"/>
    </source>
</evidence>
<proteinExistence type="inferred from homology"/>